<keyword evidence="8" id="KW-1185">Reference proteome</keyword>
<evidence type="ECO:0000313" key="8">
    <source>
        <dbReference type="Proteomes" id="UP000176037"/>
    </source>
</evidence>
<dbReference type="Proteomes" id="UP000176037">
    <property type="component" value="Unassembled WGS sequence"/>
</dbReference>
<dbReference type="InterPro" id="IPR044043">
    <property type="entry name" value="VanA_C_cat"/>
</dbReference>
<evidence type="ECO:0000256" key="1">
    <source>
        <dbReference type="ARBA" id="ARBA00022714"/>
    </source>
</evidence>
<dbReference type="SUPFAM" id="SSF55961">
    <property type="entry name" value="Bet v1-like"/>
    <property type="match status" value="1"/>
</dbReference>
<evidence type="ECO:0000256" key="2">
    <source>
        <dbReference type="ARBA" id="ARBA00022723"/>
    </source>
</evidence>
<dbReference type="CDD" id="cd08878">
    <property type="entry name" value="RHO_alpha_C_DMO-like"/>
    <property type="match status" value="1"/>
</dbReference>
<accession>A0A1E8FDG6</accession>
<sequence length="357" mass="40780">MTVEIQHPDDKETPTRGTRHSFPLDRWYVAALSKEVKAEPLGKTLLNEPVVMFRTEDGQVHALEDRCCHRFLPLSSGTVEATGLRCGYHGLLFNGEGKCIEIPGQDKIPSRAKIHRYVVKEQDDIVWIWFGSEITSEPANEPPPYPIHGDPRYYFDGDVYHYDAPYQLVHDNLLDLSHLGYVHLKTIGGNAKIHMNAPMEVTQDGESVKVVRHMLDSAPPHTYSAAYPFGESIDRWQEIVFYPSHLEIWTGAVDHNSESVRDPQRGGFHMRGFHGLTPETEESCFYFWTMASNPSSNVDEIMEKVIAQTKFTFDEDKEVIEAQYRNMKRFPDKKSIDIHVDVAPNRARRIVSSLIKA</sequence>
<comment type="caution">
    <text evidence="7">The sequence shown here is derived from an EMBL/GenBank/DDBJ whole genome shotgun (WGS) entry which is preliminary data.</text>
</comment>
<dbReference type="Pfam" id="PF00355">
    <property type="entry name" value="Rieske"/>
    <property type="match status" value="1"/>
</dbReference>
<dbReference type="GO" id="GO:0016491">
    <property type="term" value="F:oxidoreductase activity"/>
    <property type="evidence" value="ECO:0007669"/>
    <property type="project" value="UniProtKB-KW"/>
</dbReference>
<dbReference type="SUPFAM" id="SSF50022">
    <property type="entry name" value="ISP domain"/>
    <property type="match status" value="1"/>
</dbReference>
<dbReference type="RefSeq" id="WP_070176902.1">
    <property type="nucleotide sequence ID" value="NZ_BMJR01000003.1"/>
</dbReference>
<evidence type="ECO:0000313" key="7">
    <source>
        <dbReference type="EMBL" id="OFI33975.1"/>
    </source>
</evidence>
<dbReference type="InterPro" id="IPR036922">
    <property type="entry name" value="Rieske_2Fe-2S_sf"/>
</dbReference>
<evidence type="ECO:0000256" key="5">
    <source>
        <dbReference type="ARBA" id="ARBA00023014"/>
    </source>
</evidence>
<keyword evidence="1" id="KW-0001">2Fe-2S</keyword>
<keyword evidence="4" id="KW-0408">Iron</keyword>
<dbReference type="GO" id="GO:0046872">
    <property type="term" value="F:metal ion binding"/>
    <property type="evidence" value="ECO:0007669"/>
    <property type="project" value="UniProtKB-KW"/>
</dbReference>
<dbReference type="Gene3D" id="2.102.10.10">
    <property type="entry name" value="Rieske [2Fe-2S] iron-sulphur domain"/>
    <property type="match status" value="1"/>
</dbReference>
<dbReference type="Pfam" id="PF19112">
    <property type="entry name" value="VanA_C"/>
    <property type="match status" value="1"/>
</dbReference>
<name>A0A1E8FDG6_9ALTE</name>
<reference evidence="7 8" key="1">
    <citation type="submission" date="2016-09" db="EMBL/GenBank/DDBJ databases">
        <title>Alteromonas lipolytica, a new species isolated from sea water.</title>
        <authorList>
            <person name="Wu Y.-H."/>
            <person name="Cheng H."/>
            <person name="Xu X.-W."/>
        </authorList>
    </citation>
    <scope>NUCLEOTIDE SEQUENCE [LARGE SCALE GENOMIC DNA]</scope>
    <source>
        <strain evidence="7 8">JW12</strain>
    </source>
</reference>
<dbReference type="EMBL" id="MJIC01000014">
    <property type="protein sequence ID" value="OFI33975.1"/>
    <property type="molecule type" value="Genomic_DNA"/>
</dbReference>
<dbReference type="PANTHER" id="PTHR21266:SF60">
    <property type="entry name" value="3-KETOSTEROID-9-ALPHA-MONOOXYGENASE, OXYGENASE COMPONENT"/>
    <property type="match status" value="1"/>
</dbReference>
<feature type="domain" description="Rieske" evidence="6">
    <location>
        <begin position="27"/>
        <end position="128"/>
    </location>
</feature>
<dbReference type="PANTHER" id="PTHR21266">
    <property type="entry name" value="IRON-SULFUR DOMAIN CONTAINING PROTEIN"/>
    <property type="match status" value="1"/>
</dbReference>
<dbReference type="GO" id="GO:0051537">
    <property type="term" value="F:2 iron, 2 sulfur cluster binding"/>
    <property type="evidence" value="ECO:0007669"/>
    <property type="project" value="UniProtKB-KW"/>
</dbReference>
<dbReference type="Gene3D" id="3.90.380.10">
    <property type="entry name" value="Naphthalene 1,2-dioxygenase Alpha Subunit, Chain A, domain 1"/>
    <property type="match status" value="1"/>
</dbReference>
<dbReference type="InterPro" id="IPR017941">
    <property type="entry name" value="Rieske_2Fe-2S"/>
</dbReference>
<organism evidence="7 8">
    <name type="scientific">Alteromonas lipolytica</name>
    <dbReference type="NCBI Taxonomy" id="1856405"/>
    <lineage>
        <taxon>Bacteria</taxon>
        <taxon>Pseudomonadati</taxon>
        <taxon>Pseudomonadota</taxon>
        <taxon>Gammaproteobacteria</taxon>
        <taxon>Alteromonadales</taxon>
        <taxon>Alteromonadaceae</taxon>
        <taxon>Alteromonas/Salinimonas group</taxon>
        <taxon>Alteromonas</taxon>
    </lineage>
</organism>
<evidence type="ECO:0000256" key="3">
    <source>
        <dbReference type="ARBA" id="ARBA00023002"/>
    </source>
</evidence>
<dbReference type="STRING" id="1856405.BFC17_20690"/>
<gene>
    <name evidence="7" type="ORF">BFC17_20690</name>
</gene>
<keyword evidence="5" id="KW-0411">Iron-sulfur</keyword>
<protein>
    <submittedName>
        <fullName evidence="7">2Fe-2S ferredoxin</fullName>
    </submittedName>
</protein>
<dbReference type="OrthoDB" id="9769355at2"/>
<dbReference type="AlphaFoldDB" id="A0A1E8FDG6"/>
<keyword evidence="2" id="KW-0479">Metal-binding</keyword>
<evidence type="ECO:0000259" key="6">
    <source>
        <dbReference type="PROSITE" id="PS51296"/>
    </source>
</evidence>
<proteinExistence type="predicted"/>
<keyword evidence="3" id="KW-0560">Oxidoreductase</keyword>
<dbReference type="PROSITE" id="PS51296">
    <property type="entry name" value="RIESKE"/>
    <property type="match status" value="1"/>
</dbReference>
<dbReference type="InterPro" id="IPR050584">
    <property type="entry name" value="Cholesterol_7-desaturase"/>
</dbReference>
<evidence type="ECO:0000256" key="4">
    <source>
        <dbReference type="ARBA" id="ARBA00023004"/>
    </source>
</evidence>